<dbReference type="AlphaFoldDB" id="A0A816NWS4"/>
<sequence>MQPSKSESRTIMSFFSPSSPKKQRLINQELYHSSTCTETSTELVLSEETNLHRLDASTNLHDNAAAIHNKVISRNSMTDARLSDIYLLAIERDLDIHFEQLMDTFSDIHKNSRIILK</sequence>
<organism evidence="2 4">
    <name type="scientific">Rotaria magnacalcarata</name>
    <dbReference type="NCBI Taxonomy" id="392030"/>
    <lineage>
        <taxon>Eukaryota</taxon>
        <taxon>Metazoa</taxon>
        <taxon>Spiralia</taxon>
        <taxon>Gnathifera</taxon>
        <taxon>Rotifera</taxon>
        <taxon>Eurotatoria</taxon>
        <taxon>Bdelloidea</taxon>
        <taxon>Philodinida</taxon>
        <taxon>Philodinidae</taxon>
        <taxon>Rotaria</taxon>
    </lineage>
</organism>
<accession>A0A816NWS4</accession>
<dbReference type="EMBL" id="CAJOBH010192589">
    <property type="protein sequence ID" value="CAF4967707.1"/>
    <property type="molecule type" value="Genomic_DNA"/>
</dbReference>
<dbReference type="Proteomes" id="UP000681967">
    <property type="component" value="Unassembled WGS sequence"/>
</dbReference>
<proteinExistence type="predicted"/>
<dbReference type="Proteomes" id="UP000663834">
    <property type="component" value="Unassembled WGS sequence"/>
</dbReference>
<evidence type="ECO:0000313" key="1">
    <source>
        <dbReference type="EMBL" id="CAF1355867.1"/>
    </source>
</evidence>
<evidence type="ECO:0000313" key="4">
    <source>
        <dbReference type="Proteomes" id="UP000663824"/>
    </source>
</evidence>
<gene>
    <name evidence="3" type="ORF">BYL167_LOCUS54491</name>
    <name evidence="1" type="ORF">KQP761_LOCUS7477</name>
    <name evidence="2" type="ORF">MBJ925_LOCUS11410</name>
</gene>
<comment type="caution">
    <text evidence="2">The sequence shown here is derived from an EMBL/GenBank/DDBJ whole genome shotgun (WGS) entry which is preliminary data.</text>
</comment>
<dbReference type="EMBL" id="CAJNRE010005047">
    <property type="protein sequence ID" value="CAF2041203.1"/>
    <property type="molecule type" value="Genomic_DNA"/>
</dbReference>
<name>A0A816NWS4_9BILA</name>
<protein>
    <submittedName>
        <fullName evidence="2">Uncharacterized protein</fullName>
    </submittedName>
</protein>
<evidence type="ECO:0000313" key="2">
    <source>
        <dbReference type="EMBL" id="CAF2041203.1"/>
    </source>
</evidence>
<dbReference type="EMBL" id="CAJNOW010002544">
    <property type="protein sequence ID" value="CAF1355867.1"/>
    <property type="molecule type" value="Genomic_DNA"/>
</dbReference>
<reference evidence="2" key="1">
    <citation type="submission" date="2021-02" db="EMBL/GenBank/DDBJ databases">
        <authorList>
            <person name="Nowell W R."/>
        </authorList>
    </citation>
    <scope>NUCLEOTIDE SEQUENCE</scope>
</reference>
<dbReference type="Proteomes" id="UP000663824">
    <property type="component" value="Unassembled WGS sequence"/>
</dbReference>
<evidence type="ECO:0000313" key="3">
    <source>
        <dbReference type="EMBL" id="CAF4967707.1"/>
    </source>
</evidence>
<dbReference type="OrthoDB" id="1739706at2759"/>